<reference evidence="2" key="1">
    <citation type="submission" date="2018-02" db="EMBL/GenBank/DDBJ databases">
        <title>Rhizophora mucronata_Transcriptome.</title>
        <authorList>
            <person name="Meera S.P."/>
            <person name="Sreeshan A."/>
            <person name="Augustine A."/>
        </authorList>
    </citation>
    <scope>NUCLEOTIDE SEQUENCE</scope>
    <source>
        <tissue evidence="2">Leaf</tissue>
    </source>
</reference>
<proteinExistence type="predicted"/>
<organism evidence="2">
    <name type="scientific">Rhizophora mucronata</name>
    <name type="common">Asiatic mangrove</name>
    <dbReference type="NCBI Taxonomy" id="61149"/>
    <lineage>
        <taxon>Eukaryota</taxon>
        <taxon>Viridiplantae</taxon>
        <taxon>Streptophyta</taxon>
        <taxon>Embryophyta</taxon>
        <taxon>Tracheophyta</taxon>
        <taxon>Spermatophyta</taxon>
        <taxon>Magnoliopsida</taxon>
        <taxon>eudicotyledons</taxon>
        <taxon>Gunneridae</taxon>
        <taxon>Pentapetalae</taxon>
        <taxon>rosids</taxon>
        <taxon>fabids</taxon>
        <taxon>Malpighiales</taxon>
        <taxon>Rhizophoraceae</taxon>
        <taxon>Rhizophora</taxon>
    </lineage>
</organism>
<name>A0A2P2JWA1_RHIMU</name>
<evidence type="ECO:0000256" key="1">
    <source>
        <dbReference type="SAM" id="MobiDB-lite"/>
    </source>
</evidence>
<sequence>MAKNRNKKKHNNGVVNMGTGEPIISDIPQAMDTTESGAHIQASGGLIRKMKGRQMKRSKNVRKMKAVVKAIAQNEKSEEKILKGESKMLRTQSAKLLYK</sequence>
<protein>
    <submittedName>
        <fullName evidence="2">Uncharacterized protein MANES_15G083200</fullName>
    </submittedName>
</protein>
<dbReference type="AlphaFoldDB" id="A0A2P2JWA1"/>
<feature type="compositionally biased region" description="Basic residues" evidence="1">
    <location>
        <begin position="1"/>
        <end position="11"/>
    </location>
</feature>
<evidence type="ECO:0000313" key="2">
    <source>
        <dbReference type="EMBL" id="MBW97749.1"/>
    </source>
</evidence>
<accession>A0A2P2JWA1</accession>
<dbReference type="PANTHER" id="PTHR36385:SF1">
    <property type="entry name" value="OS07G0562900 PROTEIN"/>
    <property type="match status" value="1"/>
</dbReference>
<dbReference type="EMBL" id="GGEC01017266">
    <property type="protein sequence ID" value="MBW97749.1"/>
    <property type="molecule type" value="Transcribed_RNA"/>
</dbReference>
<feature type="region of interest" description="Disordered" evidence="1">
    <location>
        <begin position="1"/>
        <end position="25"/>
    </location>
</feature>
<dbReference type="PANTHER" id="PTHR36385">
    <property type="entry name" value="OS07G0562900 PROTEIN"/>
    <property type="match status" value="1"/>
</dbReference>